<dbReference type="PRINTS" id="PR00237">
    <property type="entry name" value="GPCRRHODOPSN"/>
</dbReference>
<protein>
    <submittedName>
        <fullName evidence="13">Oxytocin receptor-like</fullName>
    </submittedName>
</protein>
<feature type="transmembrane region" description="Helical" evidence="10">
    <location>
        <begin position="251"/>
        <end position="269"/>
    </location>
</feature>
<evidence type="ECO:0000256" key="2">
    <source>
        <dbReference type="ARBA" id="ARBA00022475"/>
    </source>
</evidence>
<dbReference type="GO" id="GO:0005886">
    <property type="term" value="C:plasma membrane"/>
    <property type="evidence" value="ECO:0007669"/>
    <property type="project" value="UniProtKB-SubCell"/>
</dbReference>
<evidence type="ECO:0000256" key="8">
    <source>
        <dbReference type="ARBA" id="ARBA00023180"/>
    </source>
</evidence>
<gene>
    <name evidence="13" type="primary">LOC100904928</name>
</gene>
<evidence type="ECO:0000256" key="3">
    <source>
        <dbReference type="ARBA" id="ARBA00022692"/>
    </source>
</evidence>
<keyword evidence="2" id="KW-1003">Cell membrane</keyword>
<dbReference type="InterPro" id="IPR001817">
    <property type="entry name" value="Vasoprsn_rcpt"/>
</dbReference>
<keyword evidence="12" id="KW-1185">Reference proteome</keyword>
<comment type="similarity">
    <text evidence="10">Belongs to the G-protein coupled receptor 1 family. Vasopressin/oxytocin receptor subfamily.</text>
</comment>
<feature type="transmembrane region" description="Helical" evidence="10">
    <location>
        <begin position="138"/>
        <end position="159"/>
    </location>
</feature>
<dbReference type="SUPFAM" id="SSF81321">
    <property type="entry name" value="Family A G protein-coupled receptor-like"/>
    <property type="match status" value="1"/>
</dbReference>
<comment type="subcellular location">
    <subcellularLocation>
        <location evidence="1 10">Cell membrane</location>
        <topology evidence="1 10">Multi-pass membrane protein</topology>
    </subcellularLocation>
</comment>
<accession>A0AAJ7SJB7</accession>
<dbReference type="PANTHER" id="PTHR24241">
    <property type="entry name" value="NEUROPEPTIDE RECEPTOR-RELATED G-PROTEIN COUPLED RECEPTOR"/>
    <property type="match status" value="1"/>
</dbReference>
<evidence type="ECO:0000256" key="1">
    <source>
        <dbReference type="ARBA" id="ARBA00004651"/>
    </source>
</evidence>
<name>A0AAJ7SJB7_9ACAR</name>
<reference evidence="13" key="1">
    <citation type="submission" date="2025-08" db="UniProtKB">
        <authorList>
            <consortium name="RefSeq"/>
        </authorList>
    </citation>
    <scope>IDENTIFICATION</scope>
</reference>
<keyword evidence="5 10" id="KW-0297">G-protein coupled receptor</keyword>
<keyword evidence="8 10" id="KW-0325">Glycoprotein</keyword>
<feature type="transmembrane region" description="Helical" evidence="10">
    <location>
        <begin position="188"/>
        <end position="213"/>
    </location>
</feature>
<feature type="transmembrane region" description="Helical" evidence="10">
    <location>
        <begin position="289"/>
        <end position="311"/>
    </location>
</feature>
<dbReference type="Gene3D" id="1.20.1070.10">
    <property type="entry name" value="Rhodopsin 7-helix transmembrane proteins"/>
    <property type="match status" value="1"/>
</dbReference>
<sequence length="332" mass="38087">MEYNITDTDFVPQPENWVLSVKCATLVIIFFLTLSSNLFVLHAVLLRNRQNRPLSRVQLFMLHLTVADILVALLNILPQLAWDLTIQFRGGAVLCKLVKFAQVYVLYLSTYILTGMSLDRLITMRAIESQWQTFAKKLIVFAWFLAAALSIPQLFLFSYTRIHDHGSWYDCKANFSWHRFGQRIYTTYFVVLILGVPVVMMLFCYIQICLIIVRIQRHHMTKTTSAPANFGVNTAGFFESNRRITKAKVRMVKMTFTVVLCFIVCWSPYSIAELLLAYKIAGGEHVSPPFMVFLLLASLNSAVNPWIYTAFTNSFACKSLRTLKPEVHLITV</sequence>
<dbReference type="PROSITE" id="PS50262">
    <property type="entry name" value="G_PROTEIN_RECEP_F1_2"/>
    <property type="match status" value="1"/>
</dbReference>
<evidence type="ECO:0000256" key="6">
    <source>
        <dbReference type="ARBA" id="ARBA00023136"/>
    </source>
</evidence>
<dbReference type="AlphaFoldDB" id="A0AAJ7SJB7"/>
<dbReference type="PANTHER" id="PTHR24241:SF161">
    <property type="entry name" value="G-PROTEIN COUPLED RECEPTORS FAMILY 1 PROFILE DOMAIN-CONTAINING PROTEIN"/>
    <property type="match status" value="1"/>
</dbReference>
<dbReference type="GO" id="GO:0005000">
    <property type="term" value="F:vasopressin receptor activity"/>
    <property type="evidence" value="ECO:0007669"/>
    <property type="project" value="InterPro"/>
</dbReference>
<feature type="domain" description="G-protein coupled receptors family 1 profile" evidence="11">
    <location>
        <begin position="36"/>
        <end position="308"/>
    </location>
</feature>
<organism evidence="12 13">
    <name type="scientific">Galendromus occidentalis</name>
    <name type="common">western predatory mite</name>
    <dbReference type="NCBI Taxonomy" id="34638"/>
    <lineage>
        <taxon>Eukaryota</taxon>
        <taxon>Metazoa</taxon>
        <taxon>Ecdysozoa</taxon>
        <taxon>Arthropoda</taxon>
        <taxon>Chelicerata</taxon>
        <taxon>Arachnida</taxon>
        <taxon>Acari</taxon>
        <taxon>Parasitiformes</taxon>
        <taxon>Mesostigmata</taxon>
        <taxon>Gamasina</taxon>
        <taxon>Phytoseioidea</taxon>
        <taxon>Phytoseiidae</taxon>
        <taxon>Typhlodrominae</taxon>
        <taxon>Galendromus</taxon>
    </lineage>
</organism>
<dbReference type="GO" id="GO:0042277">
    <property type="term" value="F:peptide binding"/>
    <property type="evidence" value="ECO:0007669"/>
    <property type="project" value="TreeGrafter"/>
</dbReference>
<dbReference type="Pfam" id="PF00001">
    <property type="entry name" value="7tm_1"/>
    <property type="match status" value="1"/>
</dbReference>
<evidence type="ECO:0000313" key="12">
    <source>
        <dbReference type="Proteomes" id="UP000694867"/>
    </source>
</evidence>
<dbReference type="GO" id="GO:0032870">
    <property type="term" value="P:cellular response to hormone stimulus"/>
    <property type="evidence" value="ECO:0007669"/>
    <property type="project" value="TreeGrafter"/>
</dbReference>
<dbReference type="InterPro" id="IPR017452">
    <property type="entry name" value="GPCR_Rhodpsn_7TM"/>
</dbReference>
<dbReference type="Proteomes" id="UP000694867">
    <property type="component" value="Unplaced"/>
</dbReference>
<dbReference type="GeneID" id="100904928"/>
<feature type="transmembrane region" description="Helical" evidence="10">
    <location>
        <begin position="24"/>
        <end position="45"/>
    </location>
</feature>
<dbReference type="InterPro" id="IPR000276">
    <property type="entry name" value="GPCR_Rhodpsn"/>
</dbReference>
<evidence type="ECO:0000256" key="5">
    <source>
        <dbReference type="ARBA" id="ARBA00023040"/>
    </source>
</evidence>
<keyword evidence="9 10" id="KW-0807">Transducer</keyword>
<evidence type="ECO:0000256" key="7">
    <source>
        <dbReference type="ARBA" id="ARBA00023170"/>
    </source>
</evidence>
<feature type="transmembrane region" description="Helical" evidence="10">
    <location>
        <begin position="57"/>
        <end position="77"/>
    </location>
</feature>
<evidence type="ECO:0000256" key="9">
    <source>
        <dbReference type="ARBA" id="ARBA00023224"/>
    </source>
</evidence>
<evidence type="ECO:0000256" key="4">
    <source>
        <dbReference type="ARBA" id="ARBA00022989"/>
    </source>
</evidence>
<feature type="transmembrane region" description="Helical" evidence="10">
    <location>
        <begin position="97"/>
        <end position="118"/>
    </location>
</feature>
<evidence type="ECO:0000259" key="11">
    <source>
        <dbReference type="PROSITE" id="PS50262"/>
    </source>
</evidence>
<evidence type="ECO:0000313" key="13">
    <source>
        <dbReference type="RefSeq" id="XP_028968962.1"/>
    </source>
</evidence>
<dbReference type="KEGG" id="goe:100904928"/>
<keyword evidence="4 10" id="KW-1133">Transmembrane helix</keyword>
<evidence type="ECO:0000256" key="10">
    <source>
        <dbReference type="RuleBase" id="RU046427"/>
    </source>
</evidence>
<dbReference type="PRINTS" id="PR00896">
    <property type="entry name" value="VASOPRESSINR"/>
</dbReference>
<keyword evidence="6 10" id="KW-0472">Membrane</keyword>
<dbReference type="RefSeq" id="XP_028968962.1">
    <property type="nucleotide sequence ID" value="XM_029113129.1"/>
</dbReference>
<keyword evidence="3 10" id="KW-0812">Transmembrane</keyword>
<proteinExistence type="inferred from homology"/>
<keyword evidence="7 10" id="KW-0675">Receptor</keyword>